<dbReference type="AlphaFoldDB" id="A0AAU2VF50"/>
<dbReference type="InterPro" id="IPR006311">
    <property type="entry name" value="TAT_signal"/>
</dbReference>
<dbReference type="EMBL" id="CP108318">
    <property type="protein sequence ID" value="WTW66086.1"/>
    <property type="molecule type" value="Genomic_DNA"/>
</dbReference>
<evidence type="ECO:0000313" key="2">
    <source>
        <dbReference type="EMBL" id="WTW66086.1"/>
    </source>
</evidence>
<accession>A0AAU2VF50</accession>
<sequence>MSLGRRQVLIAGSLAAAGALGAETAHATGHGGESKSLEQLYHEAKAADGSLIVYAGGDTATQQDGWDWLRAS</sequence>
<feature type="signal peptide" evidence="1">
    <location>
        <begin position="1"/>
        <end position="27"/>
    </location>
</feature>
<gene>
    <name evidence="2" type="ORF">OG549_38675</name>
</gene>
<reference evidence="2" key="1">
    <citation type="submission" date="2022-10" db="EMBL/GenBank/DDBJ databases">
        <title>The complete genomes of actinobacterial strains from the NBC collection.</title>
        <authorList>
            <person name="Joergensen T.S."/>
            <person name="Alvarez Arevalo M."/>
            <person name="Sterndorff E.B."/>
            <person name="Faurdal D."/>
            <person name="Vuksanovic O."/>
            <person name="Mourched A.-S."/>
            <person name="Charusanti P."/>
            <person name="Shaw S."/>
            <person name="Blin K."/>
            <person name="Weber T."/>
        </authorList>
    </citation>
    <scope>NUCLEOTIDE SEQUENCE</scope>
    <source>
        <strain evidence="2">NBC_00003</strain>
    </source>
</reference>
<name>A0AAU2VF50_9ACTN</name>
<dbReference type="PROSITE" id="PS51318">
    <property type="entry name" value="TAT"/>
    <property type="match status" value="1"/>
</dbReference>
<proteinExistence type="predicted"/>
<evidence type="ECO:0000256" key="1">
    <source>
        <dbReference type="SAM" id="SignalP"/>
    </source>
</evidence>
<protein>
    <submittedName>
        <fullName evidence="2">Uncharacterized protein</fullName>
    </submittedName>
</protein>
<organism evidence="2">
    <name type="scientific">Streptomyces sp. NBC_00003</name>
    <dbReference type="NCBI Taxonomy" id="2903608"/>
    <lineage>
        <taxon>Bacteria</taxon>
        <taxon>Bacillati</taxon>
        <taxon>Actinomycetota</taxon>
        <taxon>Actinomycetes</taxon>
        <taxon>Kitasatosporales</taxon>
        <taxon>Streptomycetaceae</taxon>
        <taxon>Streptomyces</taxon>
    </lineage>
</organism>
<keyword evidence="1" id="KW-0732">Signal</keyword>
<feature type="chain" id="PRO_5043491604" evidence="1">
    <location>
        <begin position="28"/>
        <end position="72"/>
    </location>
</feature>